<protein>
    <submittedName>
        <fullName evidence="2">Uncharacterized protein</fullName>
    </submittedName>
</protein>
<evidence type="ECO:0000313" key="3">
    <source>
        <dbReference type="Proteomes" id="UP000554482"/>
    </source>
</evidence>
<evidence type="ECO:0000313" key="2">
    <source>
        <dbReference type="EMBL" id="KAF5198986.1"/>
    </source>
</evidence>
<evidence type="ECO:0000256" key="1">
    <source>
        <dbReference type="SAM" id="MobiDB-lite"/>
    </source>
</evidence>
<sequence>PAGKGRDGQADVGLCLLDLFSPGVREGKENIKEEVSRQPYTRENQHLKPKHSNQDGGPQGGETHQQQSKQLKVGIGGVFNRNTITHYSWWESSVFYNSNVKMVDWGG</sequence>
<organism evidence="2 3">
    <name type="scientific">Thalictrum thalictroides</name>
    <name type="common">Rue-anemone</name>
    <name type="synonym">Anemone thalictroides</name>
    <dbReference type="NCBI Taxonomy" id="46969"/>
    <lineage>
        <taxon>Eukaryota</taxon>
        <taxon>Viridiplantae</taxon>
        <taxon>Streptophyta</taxon>
        <taxon>Embryophyta</taxon>
        <taxon>Tracheophyta</taxon>
        <taxon>Spermatophyta</taxon>
        <taxon>Magnoliopsida</taxon>
        <taxon>Ranunculales</taxon>
        <taxon>Ranunculaceae</taxon>
        <taxon>Thalictroideae</taxon>
        <taxon>Thalictrum</taxon>
    </lineage>
</organism>
<feature type="compositionally biased region" description="Basic and acidic residues" evidence="1">
    <location>
        <begin position="27"/>
        <end position="36"/>
    </location>
</feature>
<comment type="caution">
    <text evidence="2">The sequence shown here is derived from an EMBL/GenBank/DDBJ whole genome shotgun (WGS) entry which is preliminary data.</text>
</comment>
<dbReference type="EMBL" id="JABWDY010012620">
    <property type="protein sequence ID" value="KAF5198986.1"/>
    <property type="molecule type" value="Genomic_DNA"/>
</dbReference>
<dbReference type="AlphaFoldDB" id="A0A7J6WNM6"/>
<keyword evidence="3" id="KW-1185">Reference proteome</keyword>
<feature type="non-terminal residue" evidence="2">
    <location>
        <position position="1"/>
    </location>
</feature>
<accession>A0A7J6WNM6</accession>
<reference evidence="2 3" key="1">
    <citation type="submission" date="2020-06" db="EMBL/GenBank/DDBJ databases">
        <title>Transcriptomic and genomic resources for Thalictrum thalictroides and T. hernandezii: Facilitating candidate gene discovery in an emerging model plant lineage.</title>
        <authorList>
            <person name="Arias T."/>
            <person name="Riano-Pachon D.M."/>
            <person name="Di Stilio V.S."/>
        </authorList>
    </citation>
    <scope>NUCLEOTIDE SEQUENCE [LARGE SCALE GENOMIC DNA]</scope>
    <source>
        <strain evidence="3">cv. WT478/WT964</strain>
        <tissue evidence="2">Leaves</tissue>
    </source>
</reference>
<dbReference type="Proteomes" id="UP000554482">
    <property type="component" value="Unassembled WGS sequence"/>
</dbReference>
<gene>
    <name evidence="2" type="ORF">FRX31_011428</name>
</gene>
<name>A0A7J6WNM6_THATH</name>
<proteinExistence type="predicted"/>
<feature type="region of interest" description="Disordered" evidence="1">
    <location>
        <begin position="27"/>
        <end position="71"/>
    </location>
</feature>